<name>A0A2U2BBD5_9BACT</name>
<feature type="domain" description="SusD-like N-terminal" evidence="7">
    <location>
        <begin position="80"/>
        <end position="218"/>
    </location>
</feature>
<dbReference type="Gene3D" id="1.25.40.390">
    <property type="match status" value="1"/>
</dbReference>
<evidence type="ECO:0000256" key="5">
    <source>
        <dbReference type="ARBA" id="ARBA00023237"/>
    </source>
</evidence>
<keyword evidence="9" id="KW-1185">Reference proteome</keyword>
<keyword evidence="5" id="KW-0998">Cell outer membrane</keyword>
<dbReference type="PROSITE" id="PS51257">
    <property type="entry name" value="PROKAR_LIPOPROTEIN"/>
    <property type="match status" value="1"/>
</dbReference>
<dbReference type="EMBL" id="QEWP01000003">
    <property type="protein sequence ID" value="PWE00371.1"/>
    <property type="molecule type" value="Genomic_DNA"/>
</dbReference>
<feature type="domain" description="RagB/SusD" evidence="6">
    <location>
        <begin position="318"/>
        <end position="625"/>
    </location>
</feature>
<evidence type="ECO:0000256" key="2">
    <source>
        <dbReference type="ARBA" id="ARBA00006275"/>
    </source>
</evidence>
<evidence type="ECO:0000313" key="9">
    <source>
        <dbReference type="Proteomes" id="UP000244956"/>
    </source>
</evidence>
<dbReference type="Pfam" id="PF14322">
    <property type="entry name" value="SusD-like_3"/>
    <property type="match status" value="1"/>
</dbReference>
<sequence length="640" mass="72648">MNRLKYIIALILIPLAYGCEDFLEREPMDFGSDEVYFNDVGDLAMFNNSFYRLFPGMSSWHGGVYVVDNNSDNQASHTPNENFYPGDKQTPLLRNSEWKFDVIRDINYFLGKVEEKKDAGQIAGSEILIDHYIGEAYFFRAYDYFRLLSNIGDVPVIQETLPDDFEALVKASKRTPRNEVARFILSDLDKAASLMLTDAPETGRLSKDAALLMKGRVALFEATWLKYHQGTAMVPGDEKWPGKDVYPDFEYVAGSVEAEYNWFFEQAYEAAQEVAQSRPLYSNYPEMFNRITGIEDIPEVILARYYDEGVSSHSATHYLSRTGAGTGLTRSFVETFLLTNGMPIYADSEELYKGDEMVHYALQNRDERLVSSVKDAGFIVEEKMFEGELVKDTIVNYLPTIYIVGNQGTATGYEIKKWMSNEEGQDEAGAGTTDVPVFRAAEAYLIYLEAYYERHGTLDGNCDLYWRALRERAGIDTDYQTTISGTDLTMEHDLATKSAGQYVDPTLYNIRRERRCEFVAEGMRYDDLKRWRALDHMVNCNIEGINLWETFYQYYDSRDIGPNVVSQSGMGDYVQPLKLNPSSEAYNGYTFPVAHYLEPIPVSEIIMTSGGGDVSNSTIYQNPGWPSKIAGTADYSVDLN</sequence>
<evidence type="ECO:0000259" key="6">
    <source>
        <dbReference type="Pfam" id="PF07980"/>
    </source>
</evidence>
<protein>
    <submittedName>
        <fullName evidence="8">RagB/SusD family nutrient uptake outer membrane protein</fullName>
    </submittedName>
</protein>
<dbReference type="AlphaFoldDB" id="A0A2U2BBD5"/>
<dbReference type="RefSeq" id="WP_109263410.1">
    <property type="nucleotide sequence ID" value="NZ_QEWP01000003.1"/>
</dbReference>
<dbReference type="OrthoDB" id="5694214at2"/>
<evidence type="ECO:0000259" key="7">
    <source>
        <dbReference type="Pfam" id="PF14322"/>
    </source>
</evidence>
<keyword evidence="4" id="KW-0472">Membrane</keyword>
<evidence type="ECO:0000256" key="3">
    <source>
        <dbReference type="ARBA" id="ARBA00022729"/>
    </source>
</evidence>
<dbReference type="InterPro" id="IPR011990">
    <property type="entry name" value="TPR-like_helical_dom_sf"/>
</dbReference>
<evidence type="ECO:0000256" key="4">
    <source>
        <dbReference type="ARBA" id="ARBA00023136"/>
    </source>
</evidence>
<comment type="similarity">
    <text evidence="2">Belongs to the SusD family.</text>
</comment>
<dbReference type="Proteomes" id="UP000244956">
    <property type="component" value="Unassembled WGS sequence"/>
</dbReference>
<organism evidence="8 9">
    <name type="scientific">Marinilabilia rubra</name>
    <dbReference type="NCBI Taxonomy" id="2162893"/>
    <lineage>
        <taxon>Bacteria</taxon>
        <taxon>Pseudomonadati</taxon>
        <taxon>Bacteroidota</taxon>
        <taxon>Bacteroidia</taxon>
        <taxon>Marinilabiliales</taxon>
        <taxon>Marinilabiliaceae</taxon>
        <taxon>Marinilabilia</taxon>
    </lineage>
</organism>
<evidence type="ECO:0000313" key="8">
    <source>
        <dbReference type="EMBL" id="PWE00371.1"/>
    </source>
</evidence>
<comment type="subcellular location">
    <subcellularLocation>
        <location evidence="1">Cell outer membrane</location>
    </subcellularLocation>
</comment>
<evidence type="ECO:0000256" key="1">
    <source>
        <dbReference type="ARBA" id="ARBA00004442"/>
    </source>
</evidence>
<dbReference type="SUPFAM" id="SSF48452">
    <property type="entry name" value="TPR-like"/>
    <property type="match status" value="1"/>
</dbReference>
<dbReference type="InterPro" id="IPR033985">
    <property type="entry name" value="SusD-like_N"/>
</dbReference>
<gene>
    <name evidence="8" type="ORF">DDZ16_05375</name>
</gene>
<comment type="caution">
    <text evidence="8">The sequence shown here is derived from an EMBL/GenBank/DDBJ whole genome shotgun (WGS) entry which is preliminary data.</text>
</comment>
<dbReference type="InterPro" id="IPR012944">
    <property type="entry name" value="SusD_RagB_dom"/>
</dbReference>
<dbReference type="Pfam" id="PF07980">
    <property type="entry name" value="SusD_RagB"/>
    <property type="match status" value="1"/>
</dbReference>
<keyword evidence="3" id="KW-0732">Signal</keyword>
<reference evidence="8 9" key="1">
    <citation type="submission" date="2018-05" db="EMBL/GenBank/DDBJ databases">
        <title>Marinilabilia rubrum sp. nov., isolated from saltern sediment.</title>
        <authorList>
            <person name="Zhang R."/>
        </authorList>
    </citation>
    <scope>NUCLEOTIDE SEQUENCE [LARGE SCALE GENOMIC DNA]</scope>
    <source>
        <strain evidence="8 9">WTE16</strain>
    </source>
</reference>
<proteinExistence type="inferred from homology"/>
<dbReference type="GO" id="GO:0009279">
    <property type="term" value="C:cell outer membrane"/>
    <property type="evidence" value="ECO:0007669"/>
    <property type="project" value="UniProtKB-SubCell"/>
</dbReference>
<accession>A0A2U2BBD5</accession>